<gene>
    <name evidence="2" type="ORF">HX099_10550</name>
</gene>
<feature type="region of interest" description="Disordered" evidence="1">
    <location>
        <begin position="41"/>
        <end position="60"/>
    </location>
</feature>
<dbReference type="EMBL" id="JACANB010000008">
    <property type="protein sequence ID" value="MDM1697092.1"/>
    <property type="molecule type" value="Genomic_DNA"/>
</dbReference>
<dbReference type="RefSeq" id="WP_286594352.1">
    <property type="nucleotide sequence ID" value="NZ_JACANB010000008.1"/>
</dbReference>
<reference evidence="2" key="1">
    <citation type="submission" date="2020-06" db="EMBL/GenBank/DDBJ databases">
        <authorList>
            <person name="Dong N."/>
        </authorList>
    </citation>
    <scope>NUCLEOTIDE SEQUENCE</scope>
    <source>
        <strain evidence="2">DF46-2-2</strain>
    </source>
</reference>
<evidence type="ECO:0000256" key="1">
    <source>
        <dbReference type="SAM" id="MobiDB-lite"/>
    </source>
</evidence>
<accession>A0AAW7DXF0</accession>
<reference evidence="2" key="2">
    <citation type="journal article" date="2022" name="Sci. Total Environ.">
        <title>Prevalence, transmission, and molecular epidemiology of tet(X)-positive bacteria among humans, animals, and environmental niches in China: An epidemiological, and genomic-based study.</title>
        <authorList>
            <person name="Dong N."/>
            <person name="Zeng Y."/>
            <person name="Cai C."/>
            <person name="Sun C."/>
            <person name="Lu J."/>
            <person name="Liu C."/>
            <person name="Zhou H."/>
            <person name="Sun Q."/>
            <person name="Shu L."/>
            <person name="Wang H."/>
            <person name="Wang Y."/>
            <person name="Wang S."/>
            <person name="Wu C."/>
            <person name="Chan E.W."/>
            <person name="Chen G."/>
            <person name="Shen Z."/>
            <person name="Chen S."/>
            <person name="Zhang R."/>
        </authorList>
    </citation>
    <scope>NUCLEOTIDE SEQUENCE</scope>
    <source>
        <strain evidence="2">DF46-2-2</strain>
    </source>
</reference>
<evidence type="ECO:0000313" key="3">
    <source>
        <dbReference type="Proteomes" id="UP001173465"/>
    </source>
</evidence>
<organism evidence="2 3">
    <name type="scientific">Thiopseudomonas alkaliphila</name>
    <dbReference type="NCBI Taxonomy" id="1697053"/>
    <lineage>
        <taxon>Bacteria</taxon>
        <taxon>Pseudomonadati</taxon>
        <taxon>Pseudomonadota</taxon>
        <taxon>Gammaproteobacteria</taxon>
        <taxon>Pseudomonadales</taxon>
        <taxon>Pseudomonadaceae</taxon>
        <taxon>Thiopseudomonas</taxon>
    </lineage>
</organism>
<sequence length="250" mass="27342">MSNKVIQHDESMIPEGVVSIRPYGSNQPWRDVGNNGAGTLNVTTESRSLPNYRGGGGLRNSQTKVNEVTAAFTIYDISPENVALALRGTQHEVKTDPVVDELLPASGVKNEVLSFKYLPDITKEVTVKTAGDEALVENEDYSLNKHGITILSDKVTEAGLKVSYTPVPSDVVDLLVGEDLVWEMRLLGTNAAQNDKPFKMDFWKVKINIAASMQIINDNYSELPVTLNVLVDDTVDESGLGKFVKYSAAR</sequence>
<comment type="caution">
    <text evidence="2">The sequence shown here is derived from an EMBL/GenBank/DDBJ whole genome shotgun (WGS) entry which is preliminary data.</text>
</comment>
<name>A0AAW7DXF0_9GAMM</name>
<evidence type="ECO:0008006" key="4">
    <source>
        <dbReference type="Google" id="ProtNLM"/>
    </source>
</evidence>
<dbReference type="Proteomes" id="UP001173465">
    <property type="component" value="Unassembled WGS sequence"/>
</dbReference>
<dbReference type="AlphaFoldDB" id="A0AAW7DXF0"/>
<proteinExistence type="predicted"/>
<evidence type="ECO:0000313" key="2">
    <source>
        <dbReference type="EMBL" id="MDM1697092.1"/>
    </source>
</evidence>
<protein>
    <recommendedName>
        <fullName evidence="4">Major tail protein</fullName>
    </recommendedName>
</protein>